<comment type="caution">
    <text evidence="2">The sequence shown here is derived from an EMBL/GenBank/DDBJ whole genome shotgun (WGS) entry which is preliminary data.</text>
</comment>
<feature type="signal peptide" evidence="1">
    <location>
        <begin position="1"/>
        <end position="34"/>
    </location>
</feature>
<dbReference type="AlphaFoldDB" id="A0A852VND3"/>
<keyword evidence="1" id="KW-0732">Signal</keyword>
<sequence>MTSEITSPSRRSVAKGAAWAVPAVAVAAAAPSLAASTNYCGTSPGFTVEAVCPPIDIDVLDGNSDSLYFEITNSSNDCTVEAGQTFTLASTNFVGATVEGLNALQVDAVVFGDDMQTGTIGRDIPPGEAVRVNVFPVAQLDVNGQVAGTTTLTIEGMPTTQDYTLVELDAFGLAGLTLAFCGEPQFILTTLLESLGEEVQELPAETVELLDALLGDAGLSLDNLLEGLGLGGILGGILG</sequence>
<evidence type="ECO:0008006" key="4">
    <source>
        <dbReference type="Google" id="ProtNLM"/>
    </source>
</evidence>
<organism evidence="2 3">
    <name type="scientific">Janibacter cremeus</name>
    <dbReference type="NCBI Taxonomy" id="1285192"/>
    <lineage>
        <taxon>Bacteria</taxon>
        <taxon>Bacillati</taxon>
        <taxon>Actinomycetota</taxon>
        <taxon>Actinomycetes</taxon>
        <taxon>Micrococcales</taxon>
        <taxon>Intrasporangiaceae</taxon>
        <taxon>Janibacter</taxon>
    </lineage>
</organism>
<keyword evidence="3" id="KW-1185">Reference proteome</keyword>
<evidence type="ECO:0000313" key="2">
    <source>
        <dbReference type="EMBL" id="NYF97636.1"/>
    </source>
</evidence>
<dbReference type="InterPro" id="IPR006311">
    <property type="entry name" value="TAT_signal"/>
</dbReference>
<accession>A0A852VND3</accession>
<protein>
    <recommendedName>
        <fullName evidence="4">DUF4232 domain-containing protein</fullName>
    </recommendedName>
</protein>
<dbReference type="Proteomes" id="UP000554054">
    <property type="component" value="Unassembled WGS sequence"/>
</dbReference>
<evidence type="ECO:0000256" key="1">
    <source>
        <dbReference type="SAM" id="SignalP"/>
    </source>
</evidence>
<dbReference type="RefSeq" id="WP_185990538.1">
    <property type="nucleotide sequence ID" value="NZ_JACCAE010000001.1"/>
</dbReference>
<dbReference type="EMBL" id="JACCAE010000001">
    <property type="protein sequence ID" value="NYF97636.1"/>
    <property type="molecule type" value="Genomic_DNA"/>
</dbReference>
<proteinExistence type="predicted"/>
<gene>
    <name evidence="2" type="ORF">BJY20_001028</name>
</gene>
<name>A0A852VND3_9MICO</name>
<dbReference type="PROSITE" id="PS51318">
    <property type="entry name" value="TAT"/>
    <property type="match status" value="1"/>
</dbReference>
<feature type="chain" id="PRO_5032579848" description="DUF4232 domain-containing protein" evidence="1">
    <location>
        <begin position="35"/>
        <end position="239"/>
    </location>
</feature>
<reference evidence="2 3" key="1">
    <citation type="submission" date="2020-07" db="EMBL/GenBank/DDBJ databases">
        <title>Sequencing the genomes of 1000 actinobacteria strains.</title>
        <authorList>
            <person name="Klenk H.-P."/>
        </authorList>
    </citation>
    <scope>NUCLEOTIDE SEQUENCE [LARGE SCALE GENOMIC DNA]</scope>
    <source>
        <strain evidence="2 3">DSM 26154</strain>
    </source>
</reference>
<evidence type="ECO:0000313" key="3">
    <source>
        <dbReference type="Proteomes" id="UP000554054"/>
    </source>
</evidence>